<evidence type="ECO:0000313" key="3">
    <source>
        <dbReference type="EMBL" id="CDK24614.1"/>
    </source>
</evidence>
<dbReference type="AlphaFoldDB" id="W6MFK8"/>
<dbReference type="HOGENOM" id="CLU_1740813_0_0_1"/>
<gene>
    <name evidence="3" type="ORF">KUCA_T00000580001</name>
</gene>
<evidence type="ECO:0000313" key="4">
    <source>
        <dbReference type="Proteomes" id="UP000019384"/>
    </source>
</evidence>
<evidence type="ECO:0000256" key="2">
    <source>
        <dbReference type="SAM" id="Phobius"/>
    </source>
</evidence>
<organism evidence="3 4">
    <name type="scientific">Kuraishia capsulata CBS 1993</name>
    <dbReference type="NCBI Taxonomy" id="1382522"/>
    <lineage>
        <taxon>Eukaryota</taxon>
        <taxon>Fungi</taxon>
        <taxon>Dikarya</taxon>
        <taxon>Ascomycota</taxon>
        <taxon>Saccharomycotina</taxon>
        <taxon>Pichiomycetes</taxon>
        <taxon>Pichiales</taxon>
        <taxon>Pichiaceae</taxon>
        <taxon>Kuraishia</taxon>
    </lineage>
</organism>
<reference evidence="3" key="1">
    <citation type="submission" date="2013-12" db="EMBL/GenBank/DDBJ databases">
        <authorList>
            <person name="Genoscope - CEA"/>
        </authorList>
    </citation>
    <scope>NUCLEOTIDE SEQUENCE</scope>
    <source>
        <strain evidence="3">CBS 1993</strain>
    </source>
</reference>
<keyword evidence="2" id="KW-1133">Transmembrane helix</keyword>
<protein>
    <submittedName>
        <fullName evidence="3">Uncharacterized protein</fullName>
    </submittedName>
</protein>
<dbReference type="OrthoDB" id="3997851at2759"/>
<keyword evidence="4" id="KW-1185">Reference proteome</keyword>
<reference evidence="3" key="2">
    <citation type="submission" date="2014-02" db="EMBL/GenBank/DDBJ databases">
        <title>Complete DNA sequence of /Kuraishia capsulata/ illustrates novel genomic features among budding yeasts (/Saccharomycotina/).</title>
        <authorList>
            <person name="Morales L."/>
            <person name="Noel B."/>
            <person name="Porcel B."/>
            <person name="Marcet-Houben M."/>
            <person name="Hullo M-F."/>
            <person name="Sacerdot C."/>
            <person name="Tekaia F."/>
            <person name="Leh-Louis V."/>
            <person name="Despons L."/>
            <person name="Khanna V."/>
            <person name="Aury J-M."/>
            <person name="Barbe V."/>
            <person name="Couloux A."/>
            <person name="Labadie K."/>
            <person name="Pelletier E."/>
            <person name="Souciet J-L."/>
            <person name="Boekhout T."/>
            <person name="Gabaldon T."/>
            <person name="Wincker P."/>
            <person name="Dujon B."/>
        </authorList>
    </citation>
    <scope>NUCLEOTIDE SEQUENCE</scope>
    <source>
        <strain evidence="3">CBS 1993</strain>
    </source>
</reference>
<sequence length="150" mass="16393">MQGVYPKGNSKYSLPRPYYLKPKKDNGKVARNFFTTPKRKLIGYVVLFFVFALVIYNITPSQAENDTILELETAPARINLDGTVAAVGGSSKDRPIDDEAVDSGAAKPSKVKGRKGEDSALNVDEDDAPAAKEFLKAQQKLDKEDAKKAT</sequence>
<accession>W6MFK8</accession>
<evidence type="ECO:0000256" key="1">
    <source>
        <dbReference type="SAM" id="MobiDB-lite"/>
    </source>
</evidence>
<keyword evidence="2" id="KW-0812">Transmembrane</keyword>
<feature type="transmembrane region" description="Helical" evidence="2">
    <location>
        <begin position="41"/>
        <end position="59"/>
    </location>
</feature>
<dbReference type="GeneID" id="34518019"/>
<dbReference type="RefSeq" id="XP_022456631.1">
    <property type="nucleotide sequence ID" value="XM_022605133.1"/>
</dbReference>
<proteinExistence type="predicted"/>
<dbReference type="EMBL" id="HG793125">
    <property type="protein sequence ID" value="CDK24614.1"/>
    <property type="molecule type" value="Genomic_DNA"/>
</dbReference>
<keyword evidence="2" id="KW-0472">Membrane</keyword>
<dbReference type="Proteomes" id="UP000019384">
    <property type="component" value="Unassembled WGS sequence"/>
</dbReference>
<feature type="region of interest" description="Disordered" evidence="1">
    <location>
        <begin position="89"/>
        <end position="128"/>
    </location>
</feature>
<name>W6MFK8_9ASCO</name>